<feature type="domain" description="Arabinosyltransferase C-terminal" evidence="14">
    <location>
        <begin position="796"/>
        <end position="1039"/>
    </location>
</feature>
<keyword evidence="18" id="KW-1185">Reference proteome</keyword>
<dbReference type="InterPro" id="IPR007680">
    <property type="entry name" value="Arabino_trans_central"/>
</dbReference>
<feature type="transmembrane region" description="Helical" evidence="12">
    <location>
        <begin position="254"/>
        <end position="271"/>
    </location>
</feature>
<dbReference type="GO" id="GO:0071766">
    <property type="term" value="P:Actinobacterium-type cell wall biogenesis"/>
    <property type="evidence" value="ECO:0007669"/>
    <property type="project" value="InterPro"/>
</dbReference>
<dbReference type="GO" id="GO:0005886">
    <property type="term" value="C:plasma membrane"/>
    <property type="evidence" value="ECO:0007669"/>
    <property type="project" value="UniProtKB-SubCell"/>
</dbReference>
<evidence type="ECO:0000313" key="16">
    <source>
        <dbReference type="EMBL" id="NEK96054.1"/>
    </source>
</evidence>
<evidence type="ECO:0000256" key="6">
    <source>
        <dbReference type="ARBA" id="ARBA00022679"/>
    </source>
</evidence>
<comment type="function">
    <text evidence="1">Arabinosyl transferase responsible for the polymerization of arabinose into the arabinan of arabinogalactan.</text>
</comment>
<accession>A0A6P0HB28</accession>
<evidence type="ECO:0000256" key="9">
    <source>
        <dbReference type="ARBA" id="ARBA00023136"/>
    </source>
</evidence>
<evidence type="ECO:0000256" key="8">
    <source>
        <dbReference type="ARBA" id="ARBA00022989"/>
    </source>
</evidence>
<evidence type="ECO:0000256" key="5">
    <source>
        <dbReference type="ARBA" id="ARBA00022676"/>
    </source>
</evidence>
<keyword evidence="10" id="KW-0961">Cell wall biogenesis/degradation</keyword>
<evidence type="ECO:0000256" key="12">
    <source>
        <dbReference type="SAM" id="Phobius"/>
    </source>
</evidence>
<dbReference type="Pfam" id="PF17689">
    <property type="entry name" value="Arabino_trans_N"/>
    <property type="match status" value="1"/>
</dbReference>
<dbReference type="InterPro" id="IPR042486">
    <property type="entry name" value="Arabino_trans_C_2"/>
</dbReference>
<dbReference type="InterPro" id="IPR040920">
    <property type="entry name" value="Arabino_trans_N"/>
</dbReference>
<evidence type="ECO:0000256" key="4">
    <source>
        <dbReference type="ARBA" id="ARBA00022475"/>
    </source>
</evidence>
<feature type="transmembrane region" description="Helical" evidence="12">
    <location>
        <begin position="414"/>
        <end position="441"/>
    </location>
</feature>
<feature type="transmembrane region" description="Helical" evidence="12">
    <location>
        <begin position="364"/>
        <end position="384"/>
    </location>
</feature>
<comment type="similarity">
    <text evidence="3">Belongs to the emb family.</text>
</comment>
<feature type="region of interest" description="Disordered" evidence="11">
    <location>
        <begin position="1"/>
        <end position="25"/>
    </location>
</feature>
<dbReference type="Gene3D" id="2.60.120.610">
    <property type="entry name" value="arabinofuranosyltransferase like domain"/>
    <property type="match status" value="1"/>
</dbReference>
<evidence type="ECO:0000259" key="15">
    <source>
        <dbReference type="Pfam" id="PF17689"/>
    </source>
</evidence>
<dbReference type="RefSeq" id="WP_163612745.1">
    <property type="nucleotide sequence ID" value="NZ_JAAGWB010000056.1"/>
</dbReference>
<evidence type="ECO:0000313" key="18">
    <source>
        <dbReference type="Proteomes" id="UP000468828"/>
    </source>
</evidence>
<feature type="transmembrane region" description="Helical" evidence="12">
    <location>
        <begin position="521"/>
        <end position="542"/>
    </location>
</feature>
<feature type="domain" description="Arabinosyltransferas concanavalin like" evidence="15">
    <location>
        <begin position="63"/>
        <end position="168"/>
    </location>
</feature>
<dbReference type="InterPro" id="IPR027451">
    <property type="entry name" value="EmbABC_dom1"/>
</dbReference>
<evidence type="ECO:0000313" key="17">
    <source>
        <dbReference type="EMBL" id="NEN52942.1"/>
    </source>
</evidence>
<evidence type="ECO:0000256" key="2">
    <source>
        <dbReference type="ARBA" id="ARBA00004651"/>
    </source>
</evidence>
<keyword evidence="4" id="KW-1003">Cell membrane</keyword>
<comment type="subcellular location">
    <subcellularLocation>
        <location evidence="2">Cell membrane</location>
        <topology evidence="2">Multi-pass membrane protein</topology>
    </subcellularLocation>
</comment>
<keyword evidence="7 12" id="KW-0812">Transmembrane</keyword>
<dbReference type="Pfam" id="PF04602">
    <property type="entry name" value="Arabinose_trans"/>
    <property type="match status" value="1"/>
</dbReference>
<evidence type="ECO:0000259" key="14">
    <source>
        <dbReference type="Pfam" id="PF14896"/>
    </source>
</evidence>
<feature type="transmembrane region" description="Helical" evidence="12">
    <location>
        <begin position="584"/>
        <end position="601"/>
    </location>
</feature>
<feature type="transmembrane region" description="Helical" evidence="12">
    <location>
        <begin position="390"/>
        <end position="407"/>
    </location>
</feature>
<evidence type="ECO:0000256" key="3">
    <source>
        <dbReference type="ARBA" id="ARBA00008195"/>
    </source>
</evidence>
<dbReference type="EMBL" id="JAAGWH010000054">
    <property type="protein sequence ID" value="NEK96054.1"/>
    <property type="molecule type" value="Genomic_DNA"/>
</dbReference>
<feature type="transmembrane region" description="Helical" evidence="12">
    <location>
        <begin position="652"/>
        <end position="678"/>
    </location>
</feature>
<feature type="transmembrane region" description="Helical" evidence="12">
    <location>
        <begin position="554"/>
        <end position="572"/>
    </location>
</feature>
<name>A0A6P0HB28_9ACTN</name>
<keyword evidence="8 12" id="KW-1133">Transmembrane helix</keyword>
<comment type="caution">
    <text evidence="17">The sequence shown here is derived from an EMBL/GenBank/DDBJ whole genome shotgun (WGS) entry which is preliminary data.</text>
</comment>
<dbReference type="Proteomes" id="UP000468828">
    <property type="component" value="Unassembled WGS sequence"/>
</dbReference>
<keyword evidence="5" id="KW-0328">Glycosyltransferase</keyword>
<dbReference type="GO" id="GO:0052636">
    <property type="term" value="F:arabinosyltransferase activity"/>
    <property type="evidence" value="ECO:0007669"/>
    <property type="project" value="InterPro"/>
</dbReference>
<organism evidence="17 19">
    <name type="scientific">Modestobacter muralis</name>
    <dbReference type="NCBI Taxonomy" id="1608614"/>
    <lineage>
        <taxon>Bacteria</taxon>
        <taxon>Bacillati</taxon>
        <taxon>Actinomycetota</taxon>
        <taxon>Actinomycetes</taxon>
        <taxon>Geodermatophilales</taxon>
        <taxon>Geodermatophilaceae</taxon>
        <taxon>Modestobacter</taxon>
    </lineage>
</organism>
<keyword evidence="6" id="KW-0808">Transferase</keyword>
<evidence type="ECO:0000313" key="19">
    <source>
        <dbReference type="Proteomes" id="UP000471152"/>
    </source>
</evidence>
<keyword evidence="9 12" id="KW-0472">Membrane</keyword>
<evidence type="ECO:0000256" key="11">
    <source>
        <dbReference type="SAM" id="MobiDB-lite"/>
    </source>
</evidence>
<dbReference type="GO" id="GO:0071555">
    <property type="term" value="P:cell wall organization"/>
    <property type="evidence" value="ECO:0007669"/>
    <property type="project" value="UniProtKB-KW"/>
</dbReference>
<feature type="transmembrane region" description="Helical" evidence="12">
    <location>
        <begin position="326"/>
        <end position="343"/>
    </location>
</feature>
<dbReference type="EMBL" id="JAAGWB010000056">
    <property type="protein sequence ID" value="NEN52942.1"/>
    <property type="molecule type" value="Genomic_DNA"/>
</dbReference>
<evidence type="ECO:0000256" key="1">
    <source>
        <dbReference type="ARBA" id="ARBA00003001"/>
    </source>
</evidence>
<dbReference type="Proteomes" id="UP000471152">
    <property type="component" value="Unassembled WGS sequence"/>
</dbReference>
<protein>
    <recommendedName>
        <fullName evidence="20">Arabinosyltransferase</fullName>
    </recommendedName>
</protein>
<feature type="transmembrane region" description="Helical" evidence="12">
    <location>
        <begin position="32"/>
        <end position="54"/>
    </location>
</feature>
<dbReference type="Gene3D" id="2.60.120.940">
    <property type="entry name" value="EmbC, C-terminal domain, subdomain 2"/>
    <property type="match status" value="1"/>
</dbReference>
<reference evidence="17 19" key="2">
    <citation type="submission" date="2020-02" db="EMBL/GenBank/DDBJ databases">
        <title>The WGS of Modestobacter muralis DSM 100205.</title>
        <authorList>
            <person name="Jiang Z."/>
        </authorList>
    </citation>
    <scope>NUCLEOTIDE SEQUENCE [LARGE SCALE GENOMIC DNA]</scope>
    <source>
        <strain evidence="17 19">DSM 100205</strain>
    </source>
</reference>
<feature type="transmembrane region" description="Helical" evidence="12">
    <location>
        <begin position="613"/>
        <end position="632"/>
    </location>
</feature>
<gene>
    <name evidence="17" type="ORF">G3R41_18715</name>
    <name evidence="16" type="ORF">GCU67_18065</name>
</gene>
<reference evidence="16 18" key="1">
    <citation type="submission" date="2020-01" db="EMBL/GenBank/DDBJ databases">
        <title>the WGS Modestobacter muralis CPCC 204518.</title>
        <authorList>
            <person name="Jiang Z."/>
        </authorList>
    </citation>
    <scope>NUCLEOTIDE SEQUENCE [LARGE SCALE GENOMIC DNA]</scope>
    <source>
        <strain evidence="16 18">DSM 100205</strain>
    </source>
</reference>
<evidence type="ECO:0000259" key="13">
    <source>
        <dbReference type="Pfam" id="PF04602"/>
    </source>
</evidence>
<evidence type="ECO:0000256" key="7">
    <source>
        <dbReference type="ARBA" id="ARBA00022692"/>
    </source>
</evidence>
<dbReference type="Pfam" id="PF14896">
    <property type="entry name" value="Arabino_trans_C"/>
    <property type="match status" value="1"/>
</dbReference>
<proteinExistence type="inferred from homology"/>
<sequence length="1049" mass="109353">MSRGVVVEGPVEGSTGPDRGATRVAGRDRRRWLSPLALVAGLVAVLSTLLLPVAPVSMAAPVVSWPQSATAPASTMLQLTAQTPLSLDVRFSCAAVRAAAGTADGVVLSTVRPGQPTAAAQGLLVRSLPGGLTVEALGRTLVRDVAVTGDCGYAVTGDAAGLVLSRDGDRLARGPAGQLPRIDVLATSLITLSPADGEVLSAEIAVDDQFATTPSALKWALIALVLLGSAGSVVFLFLEQRGDRQTSAPGRRRFGVLDVVVPLVMVAWLFLAPMSDDDGYYAAMARNGADQGAVGNFYQLLNQNFTPFTWSYRMLGVWQQVGDSPAVLRVPALVTGLLTWFVLRRFTTQPGALPTVLQSSRRGRGAMVLVLAFAYLAWWLPYGMGVRPEAIVGFLAVVTLLAVASGLRRRSLPLLGLAVVAAALSAVCHPTGFVALAPLLAGLPRIVGVLRDGVPARRAWLRGLAVIAPGSVAGIAAFGDGSLNDFFRGQEIFLSIQAQNDWFDEYQRYNFLFAPIAMGAYAKRVAVVLGIAALLWFAVVAAASRRRGVLSPQLLLAGQSLALAFLLLWITPSKWTHHFGALDGIGPAFLALFLVSVPVLVRTMPGGLRNGPLVGAVAAGSAVLVIALSFHGPNDWAYSWLQGLPRPRLRPALGGITLDNALLWVLLVGALTLAVRLFHRRLQLPGRRPWATAVPVAVTAALALTTGYLVGGFAVAAVATADTWSPWADAVADPTGSTCGPTKAVVAADVDAAQPLTRVPGAAPETAVPGDAFVAGGGFLPASPPPTAPGTGPATEVWGSLRGEADGSAVGRLTTPWSRLPADLAEGEQVAVLVSGDLTEGGNQLTVEYGRTGGTAVQPLGSAALADDVLSQAWRTRVLPAPAGPSAGADAVRLVGADSTTGISGWLAFTGPSVVPAVPLSEQLPDDAAVALAWQLAFLFPCQRQPDLSDGITEPVEYAVLWGDEGINGVEDATWQLPRGGLFAPTRSDSSVTFLGGTFPDFPEIDTVQVFRVVPAYPAQGYDVRESSVTRWGWQGPAEAAWPYVAPEE</sequence>
<feature type="transmembrane region" description="Helical" evidence="12">
    <location>
        <begin position="690"/>
        <end position="710"/>
    </location>
</feature>
<feature type="transmembrane region" description="Helical" evidence="12">
    <location>
        <begin position="219"/>
        <end position="238"/>
    </location>
</feature>
<evidence type="ECO:0008006" key="20">
    <source>
        <dbReference type="Google" id="ProtNLM"/>
    </source>
</evidence>
<dbReference type="InterPro" id="IPR032731">
    <property type="entry name" value="Arabino_trans_C"/>
</dbReference>
<feature type="domain" description="Arabinofuranosyltransferase central" evidence="13">
    <location>
        <begin position="213"/>
        <end position="671"/>
    </location>
</feature>
<dbReference type="AlphaFoldDB" id="A0A6P0HB28"/>
<evidence type="ECO:0000256" key="10">
    <source>
        <dbReference type="ARBA" id="ARBA00023316"/>
    </source>
</evidence>